<keyword evidence="2" id="KW-0482">Metalloprotease</keyword>
<keyword evidence="2" id="KW-0645">Protease</keyword>
<keyword evidence="1" id="KW-1133">Transmembrane helix</keyword>
<comment type="caution">
    <text evidence="2">The sequence shown here is derived from an EMBL/GenBank/DDBJ whole genome shotgun (WGS) entry which is preliminary data.</text>
</comment>
<keyword evidence="1" id="KW-0472">Membrane</keyword>
<feature type="transmembrane region" description="Helical" evidence="1">
    <location>
        <begin position="106"/>
        <end position="132"/>
    </location>
</feature>
<dbReference type="EMBL" id="VDGE01000001">
    <property type="protein sequence ID" value="TNC77767.1"/>
    <property type="molecule type" value="Genomic_DNA"/>
</dbReference>
<feature type="transmembrane region" description="Helical" evidence="1">
    <location>
        <begin position="21"/>
        <end position="50"/>
    </location>
</feature>
<sequence>MQVRSSHDLSSPDDDKPAPPVLQLALAGLGWGLLTCMLCFAILFVTKWLLPPEYWGAHTGLSKFKREMSLPLLVFWVVIYSPILETFLGQLLPLEILRRLGASRQLSVFIGAILWAIVHFISGGLLHAIVALGSGAMFSFVYLRYRGPSVAVAYATTAFARACNNIAILIAVFYGLDA</sequence>
<protein>
    <submittedName>
        <fullName evidence="2">CPBP family intramembrane metalloprotease</fullName>
    </submittedName>
</protein>
<gene>
    <name evidence="2" type="ORF">FHI69_00210</name>
</gene>
<organism evidence="2 3">
    <name type="scientific">Janthinobacterium lividum</name>
    <dbReference type="NCBI Taxonomy" id="29581"/>
    <lineage>
        <taxon>Bacteria</taxon>
        <taxon>Pseudomonadati</taxon>
        <taxon>Pseudomonadota</taxon>
        <taxon>Betaproteobacteria</taxon>
        <taxon>Burkholderiales</taxon>
        <taxon>Oxalobacteraceae</taxon>
        <taxon>Janthinobacterium</taxon>
    </lineage>
</organism>
<evidence type="ECO:0000313" key="2">
    <source>
        <dbReference type="EMBL" id="TNC77767.1"/>
    </source>
</evidence>
<keyword evidence="2" id="KW-0378">Hydrolase</keyword>
<feature type="transmembrane region" description="Helical" evidence="1">
    <location>
        <begin position="70"/>
        <end position="94"/>
    </location>
</feature>
<accession>A0A377RMD4</accession>
<feature type="transmembrane region" description="Helical" evidence="1">
    <location>
        <begin position="152"/>
        <end position="176"/>
    </location>
</feature>
<dbReference type="GO" id="GO:0008237">
    <property type="term" value="F:metallopeptidase activity"/>
    <property type="evidence" value="ECO:0007669"/>
    <property type="project" value="UniProtKB-KW"/>
</dbReference>
<evidence type="ECO:0000313" key="3">
    <source>
        <dbReference type="Proteomes" id="UP000305681"/>
    </source>
</evidence>
<name>A0A377RMD4_9BURK</name>
<dbReference type="Proteomes" id="UP000305681">
    <property type="component" value="Unassembled WGS sequence"/>
</dbReference>
<dbReference type="AlphaFoldDB" id="A0A377RMD4"/>
<proteinExistence type="predicted"/>
<keyword evidence="1" id="KW-0812">Transmembrane</keyword>
<dbReference type="RefSeq" id="WP_058049555.1">
    <property type="nucleotide sequence ID" value="NZ_UGJG01000003.1"/>
</dbReference>
<dbReference type="GO" id="GO:0006508">
    <property type="term" value="P:proteolysis"/>
    <property type="evidence" value="ECO:0007669"/>
    <property type="project" value="UniProtKB-KW"/>
</dbReference>
<evidence type="ECO:0000256" key="1">
    <source>
        <dbReference type="SAM" id="Phobius"/>
    </source>
</evidence>
<reference evidence="2 3" key="1">
    <citation type="submission" date="2019-06" db="EMBL/GenBank/DDBJ databases">
        <title>Genome sequence of Janthinobacterium lividum UCD_MED1.</title>
        <authorList>
            <person name="De Leon M.E."/>
            <person name="Jospin G."/>
        </authorList>
    </citation>
    <scope>NUCLEOTIDE SEQUENCE [LARGE SCALE GENOMIC DNA]</scope>
    <source>
        <strain evidence="2 3">UCD_MED1</strain>
    </source>
</reference>